<dbReference type="PROSITE" id="PS00018">
    <property type="entry name" value="EF_HAND_1"/>
    <property type="match status" value="2"/>
</dbReference>
<evidence type="ECO:0000313" key="4">
    <source>
        <dbReference type="Proteomes" id="UP000631300"/>
    </source>
</evidence>
<dbReference type="EMBL" id="BMXP01000009">
    <property type="protein sequence ID" value="GGW93619.1"/>
    <property type="molecule type" value="Genomic_DNA"/>
</dbReference>
<keyword evidence="4" id="KW-1185">Reference proteome</keyword>
<dbReference type="SUPFAM" id="SSF47473">
    <property type="entry name" value="EF-hand"/>
    <property type="match status" value="1"/>
</dbReference>
<accession>A0A918N1G8</accession>
<evidence type="ECO:0000259" key="2">
    <source>
        <dbReference type="PROSITE" id="PS50222"/>
    </source>
</evidence>
<dbReference type="RefSeq" id="WP_189407894.1">
    <property type="nucleotide sequence ID" value="NZ_BMXP01000009.1"/>
</dbReference>
<feature type="chain" id="PRO_5037387210" description="EF-hand domain-containing protein" evidence="1">
    <location>
        <begin position="21"/>
        <end position="270"/>
    </location>
</feature>
<protein>
    <recommendedName>
        <fullName evidence="2">EF-hand domain-containing protein</fullName>
    </recommendedName>
</protein>
<dbReference type="GO" id="GO:0005509">
    <property type="term" value="F:calcium ion binding"/>
    <property type="evidence" value="ECO:0007669"/>
    <property type="project" value="InterPro"/>
</dbReference>
<dbReference type="AlphaFoldDB" id="A0A918N1G8"/>
<keyword evidence="1" id="KW-0732">Signal</keyword>
<proteinExistence type="predicted"/>
<evidence type="ECO:0000313" key="3">
    <source>
        <dbReference type="EMBL" id="GGW93619.1"/>
    </source>
</evidence>
<reference evidence="3" key="2">
    <citation type="submission" date="2020-09" db="EMBL/GenBank/DDBJ databases">
        <authorList>
            <person name="Sun Q."/>
            <person name="Kim S."/>
        </authorList>
    </citation>
    <scope>NUCLEOTIDE SEQUENCE</scope>
    <source>
        <strain evidence="3">KCTC 22164</strain>
    </source>
</reference>
<organism evidence="3 4">
    <name type="scientific">Alteromonas halophila</name>
    <dbReference type="NCBI Taxonomy" id="516698"/>
    <lineage>
        <taxon>Bacteria</taxon>
        <taxon>Pseudomonadati</taxon>
        <taxon>Pseudomonadota</taxon>
        <taxon>Gammaproteobacteria</taxon>
        <taxon>Alteromonadales</taxon>
        <taxon>Alteromonadaceae</taxon>
        <taxon>Alteromonas/Salinimonas group</taxon>
        <taxon>Alteromonas</taxon>
    </lineage>
</organism>
<feature type="signal peptide" evidence="1">
    <location>
        <begin position="1"/>
        <end position="20"/>
    </location>
</feature>
<sequence length="270" mass="29681">MKKLTLVTLISSALSAGVMAGDHSHKIAMSFSDLDKNNDGYVSRDEATNTAIAKHFDTMNMDENGKLSVKEFNTHVSNNPSHFTGDVVASVQAKDNGVQEVDPKTVSAAGKDDIVMADEAKVEKSSSMTVKTEGDNMKSVSKRIDVEKNVDVDTDELALDDNDAEVEKESTMTVKTEQQNMAGDEKSINIEKNVEVEVEGDTAAIANTDFDEIDTNEDGKLTEAEVAELSEDAKFNQMDRDNDDLITKVEFDTYKRTTLQTNVSEYNEEE</sequence>
<dbReference type="Gene3D" id="1.10.238.10">
    <property type="entry name" value="EF-hand"/>
    <property type="match status" value="2"/>
</dbReference>
<dbReference type="InterPro" id="IPR002048">
    <property type="entry name" value="EF_hand_dom"/>
</dbReference>
<dbReference type="InterPro" id="IPR018247">
    <property type="entry name" value="EF_Hand_1_Ca_BS"/>
</dbReference>
<comment type="caution">
    <text evidence="3">The sequence shown here is derived from an EMBL/GenBank/DDBJ whole genome shotgun (WGS) entry which is preliminary data.</text>
</comment>
<dbReference type="Proteomes" id="UP000631300">
    <property type="component" value="Unassembled WGS sequence"/>
</dbReference>
<dbReference type="PROSITE" id="PS50222">
    <property type="entry name" value="EF_HAND_2"/>
    <property type="match status" value="2"/>
</dbReference>
<gene>
    <name evidence="3" type="ORF">GCM10007391_30040</name>
</gene>
<dbReference type="InterPro" id="IPR011992">
    <property type="entry name" value="EF-hand-dom_pair"/>
</dbReference>
<feature type="domain" description="EF-hand" evidence="2">
    <location>
        <begin position="22"/>
        <end position="57"/>
    </location>
</feature>
<feature type="domain" description="EF-hand" evidence="2">
    <location>
        <begin position="201"/>
        <end position="236"/>
    </location>
</feature>
<dbReference type="Pfam" id="PF13202">
    <property type="entry name" value="EF-hand_5"/>
    <property type="match status" value="2"/>
</dbReference>
<name>A0A918N1G8_9ALTE</name>
<evidence type="ECO:0000256" key="1">
    <source>
        <dbReference type="SAM" id="SignalP"/>
    </source>
</evidence>
<reference evidence="3" key="1">
    <citation type="journal article" date="2014" name="Int. J. Syst. Evol. Microbiol.">
        <title>Complete genome sequence of Corynebacterium casei LMG S-19264T (=DSM 44701T), isolated from a smear-ripened cheese.</title>
        <authorList>
            <consortium name="US DOE Joint Genome Institute (JGI-PGF)"/>
            <person name="Walter F."/>
            <person name="Albersmeier A."/>
            <person name="Kalinowski J."/>
            <person name="Ruckert C."/>
        </authorList>
    </citation>
    <scope>NUCLEOTIDE SEQUENCE</scope>
    <source>
        <strain evidence="3">KCTC 22164</strain>
    </source>
</reference>